<dbReference type="EMBL" id="LICD01000341">
    <property type="protein sequence ID" value="KRO78246.1"/>
    <property type="molecule type" value="Genomic_DNA"/>
</dbReference>
<feature type="domain" description="Ketopantoate reductase C-terminal" evidence="9">
    <location>
        <begin position="141"/>
        <end position="261"/>
    </location>
</feature>
<dbReference type="InterPro" id="IPR051402">
    <property type="entry name" value="KPR-Related"/>
</dbReference>
<protein>
    <recommendedName>
        <fullName evidence="3">2-dehydropantoate 2-reductase</fullName>
        <ecNumber evidence="2">1.1.1.169</ecNumber>
    </recommendedName>
    <alternativeName>
        <fullName evidence="6">Ketopantoate reductase</fullName>
    </alternativeName>
</protein>
<dbReference type="InterPro" id="IPR013332">
    <property type="entry name" value="KPR_N"/>
</dbReference>
<evidence type="ECO:0000256" key="7">
    <source>
        <dbReference type="ARBA" id="ARBA00048793"/>
    </source>
</evidence>
<dbReference type="Proteomes" id="UP000051242">
    <property type="component" value="Unassembled WGS sequence"/>
</dbReference>
<evidence type="ECO:0000256" key="3">
    <source>
        <dbReference type="ARBA" id="ARBA00019465"/>
    </source>
</evidence>
<evidence type="ECO:0000313" key="10">
    <source>
        <dbReference type="EMBL" id="KRO78246.1"/>
    </source>
</evidence>
<proteinExistence type="predicted"/>
<gene>
    <name evidence="10" type="ORF">ABR85_12620</name>
</gene>
<comment type="caution">
    <text evidence="10">The sequence shown here is derived from an EMBL/GenBank/DDBJ whole genome shotgun (WGS) entry which is preliminary data.</text>
</comment>
<dbReference type="UniPathway" id="UPA00028">
    <property type="reaction ID" value="UER00004"/>
</dbReference>
<evidence type="ECO:0000259" key="8">
    <source>
        <dbReference type="Pfam" id="PF02558"/>
    </source>
</evidence>
<evidence type="ECO:0000256" key="5">
    <source>
        <dbReference type="ARBA" id="ARBA00023002"/>
    </source>
</evidence>
<dbReference type="NCBIfam" id="NF005089">
    <property type="entry name" value="PRK06522.1-4"/>
    <property type="match status" value="1"/>
</dbReference>
<keyword evidence="5" id="KW-0560">Oxidoreductase</keyword>
<evidence type="ECO:0000256" key="6">
    <source>
        <dbReference type="ARBA" id="ARBA00032024"/>
    </source>
</evidence>
<dbReference type="Gene3D" id="1.10.1040.10">
    <property type="entry name" value="N-(1-d-carboxylethyl)-l-norvaline Dehydrogenase, domain 2"/>
    <property type="match status" value="1"/>
</dbReference>
<evidence type="ECO:0000313" key="11">
    <source>
        <dbReference type="Proteomes" id="UP000051242"/>
    </source>
</evidence>
<sequence length="266" mass="28453">MTVSDDATTLGRQDLVIFTVKAHDLSAAAESAESMIDADSLILPAMNGVPWWFLETAPSELSQHAIRTVDPAGRCAALLPVSQVVGCVVHASCFVVEPGTVQHVMGNSLILGAASTVSPQRLSQVEKLFTAAKFDTTVSDDIRYDIWYKLWGNMTMNPLSALTGATCDIILDEPGARTFASAVMDEAAEIGAAIGCEITQSPDDRHAITRKLGAFKTSMLQDAEAGRPLEISALLEAPQEIARFAGISTPSLDYLLGLMRVFNQAR</sequence>
<dbReference type="PANTHER" id="PTHR21708">
    <property type="entry name" value="PROBABLE 2-DEHYDROPANTOATE 2-REDUCTASE"/>
    <property type="match status" value="1"/>
</dbReference>
<evidence type="ECO:0000256" key="2">
    <source>
        <dbReference type="ARBA" id="ARBA00013014"/>
    </source>
</evidence>
<dbReference type="InterPro" id="IPR013328">
    <property type="entry name" value="6PGD_dom2"/>
</dbReference>
<dbReference type="Pfam" id="PF02558">
    <property type="entry name" value="ApbA"/>
    <property type="match status" value="1"/>
</dbReference>
<dbReference type="SUPFAM" id="SSF48179">
    <property type="entry name" value="6-phosphogluconate dehydrogenase C-terminal domain-like"/>
    <property type="match status" value="1"/>
</dbReference>
<dbReference type="GO" id="GO:0005737">
    <property type="term" value="C:cytoplasm"/>
    <property type="evidence" value="ECO:0007669"/>
    <property type="project" value="TreeGrafter"/>
</dbReference>
<dbReference type="FunFam" id="1.10.1040.10:FF:000017">
    <property type="entry name" value="2-dehydropantoate 2-reductase"/>
    <property type="match status" value="1"/>
</dbReference>
<dbReference type="Gene3D" id="3.40.50.720">
    <property type="entry name" value="NAD(P)-binding Rossmann-like Domain"/>
    <property type="match status" value="1"/>
</dbReference>
<dbReference type="GO" id="GO:0015940">
    <property type="term" value="P:pantothenate biosynthetic process"/>
    <property type="evidence" value="ECO:0007669"/>
    <property type="project" value="UniProtKB-UniPathway"/>
</dbReference>
<evidence type="ECO:0000256" key="4">
    <source>
        <dbReference type="ARBA" id="ARBA00022655"/>
    </source>
</evidence>
<accession>A0A0R2STI5</accession>
<dbReference type="InterPro" id="IPR008927">
    <property type="entry name" value="6-PGluconate_DH-like_C_sf"/>
</dbReference>
<dbReference type="Pfam" id="PF08546">
    <property type="entry name" value="ApbA_C"/>
    <property type="match status" value="1"/>
</dbReference>
<keyword evidence="4" id="KW-0566">Pantothenate biosynthesis</keyword>
<comment type="pathway">
    <text evidence="1">Cofactor biosynthesis; (R)-pantothenate biosynthesis; (R)-pantoate from 3-methyl-2-oxobutanoate: step 2/2.</text>
</comment>
<feature type="domain" description="Ketopantoate reductase N-terminal" evidence="8">
    <location>
        <begin position="9"/>
        <end position="114"/>
    </location>
</feature>
<dbReference type="PANTHER" id="PTHR21708:SF45">
    <property type="entry name" value="2-DEHYDROPANTOATE 2-REDUCTASE"/>
    <property type="match status" value="1"/>
</dbReference>
<dbReference type="EC" id="1.1.1.169" evidence="2"/>
<dbReference type="InterPro" id="IPR013752">
    <property type="entry name" value="KPA_reductase"/>
</dbReference>
<reference evidence="10 11" key="1">
    <citation type="submission" date="2015-10" db="EMBL/GenBank/DDBJ databases">
        <title>Metagenome-Assembled Genomes uncover a global brackish microbiome.</title>
        <authorList>
            <person name="Hugerth L.W."/>
            <person name="Larsson J."/>
            <person name="Alneberg J."/>
            <person name="Lindh M.V."/>
            <person name="Legrand C."/>
            <person name="Pinhassi J."/>
            <person name="Andersson A.F."/>
        </authorList>
    </citation>
    <scope>NUCLEOTIDE SEQUENCE [LARGE SCALE GENOMIC DNA]</scope>
    <source>
        <strain evidence="10">BACL22 MAG-120619-bin3</strain>
    </source>
</reference>
<comment type="catalytic activity">
    <reaction evidence="7">
        <text>(R)-pantoate + NADP(+) = 2-dehydropantoate + NADPH + H(+)</text>
        <dbReference type="Rhea" id="RHEA:16233"/>
        <dbReference type="ChEBI" id="CHEBI:11561"/>
        <dbReference type="ChEBI" id="CHEBI:15378"/>
        <dbReference type="ChEBI" id="CHEBI:15980"/>
        <dbReference type="ChEBI" id="CHEBI:57783"/>
        <dbReference type="ChEBI" id="CHEBI:58349"/>
        <dbReference type="EC" id="1.1.1.169"/>
    </reaction>
</comment>
<dbReference type="GO" id="GO:0008677">
    <property type="term" value="F:2-dehydropantoate 2-reductase activity"/>
    <property type="evidence" value="ECO:0007669"/>
    <property type="project" value="UniProtKB-EC"/>
</dbReference>
<name>A0A0R2STI5_9GAMM</name>
<evidence type="ECO:0000256" key="1">
    <source>
        <dbReference type="ARBA" id="ARBA00004994"/>
    </source>
</evidence>
<evidence type="ECO:0000259" key="9">
    <source>
        <dbReference type="Pfam" id="PF08546"/>
    </source>
</evidence>
<organism evidence="10 11">
    <name type="scientific">OM182 bacterium BACL3 MAG-120619-bin3</name>
    <dbReference type="NCBI Taxonomy" id="1655593"/>
    <lineage>
        <taxon>Bacteria</taxon>
        <taxon>Pseudomonadati</taxon>
        <taxon>Pseudomonadota</taxon>
        <taxon>Gammaproteobacteria</taxon>
        <taxon>OMG group</taxon>
        <taxon>OM182 clade</taxon>
    </lineage>
</organism>
<dbReference type="AlphaFoldDB" id="A0A0R2STI5"/>